<reference evidence="9 10" key="1">
    <citation type="journal article" date="2023" name="Life. Sci Alliance">
        <title>Evolutionary insights into 3D genome organization and epigenetic landscape of Vigna mungo.</title>
        <authorList>
            <person name="Junaid A."/>
            <person name="Singh B."/>
            <person name="Bhatia S."/>
        </authorList>
    </citation>
    <scope>NUCLEOTIDE SEQUENCE [LARGE SCALE GENOMIC DNA]</scope>
    <source>
        <strain evidence="9">Urdbean</strain>
    </source>
</reference>
<dbReference type="EMBL" id="CP144697">
    <property type="protein sequence ID" value="WVZ13765.1"/>
    <property type="molecule type" value="Genomic_DNA"/>
</dbReference>
<dbReference type="SUPFAM" id="SSF51126">
    <property type="entry name" value="Pectin lyase-like"/>
    <property type="match status" value="1"/>
</dbReference>
<evidence type="ECO:0000256" key="1">
    <source>
        <dbReference type="ARBA" id="ARBA00004191"/>
    </source>
</evidence>
<accession>A0AAQ3NR61</accession>
<dbReference type="InterPro" id="IPR000070">
    <property type="entry name" value="Pectinesterase_cat"/>
</dbReference>
<evidence type="ECO:0000313" key="9">
    <source>
        <dbReference type="EMBL" id="WVZ13765.1"/>
    </source>
</evidence>
<dbReference type="GO" id="GO:0030599">
    <property type="term" value="F:pectinesterase activity"/>
    <property type="evidence" value="ECO:0007669"/>
    <property type="project" value="UniProtKB-UniRule"/>
</dbReference>
<feature type="domain" description="Pectinesterase catalytic" evidence="8">
    <location>
        <begin position="67"/>
        <end position="282"/>
    </location>
</feature>
<evidence type="ECO:0000256" key="5">
    <source>
        <dbReference type="ARBA" id="ARBA00023085"/>
    </source>
</evidence>
<protein>
    <recommendedName>
        <fullName evidence="7">Pectinesterase</fullName>
        <ecNumber evidence="7">3.1.1.11</ecNumber>
    </recommendedName>
</protein>
<comment type="catalytic activity">
    <reaction evidence="7">
        <text>[(1-&gt;4)-alpha-D-galacturonosyl methyl ester](n) + n H2O = [(1-&gt;4)-alpha-D-galacturonosyl](n) + n methanol + n H(+)</text>
        <dbReference type="Rhea" id="RHEA:22380"/>
        <dbReference type="Rhea" id="RHEA-COMP:14570"/>
        <dbReference type="Rhea" id="RHEA-COMP:14573"/>
        <dbReference type="ChEBI" id="CHEBI:15377"/>
        <dbReference type="ChEBI" id="CHEBI:15378"/>
        <dbReference type="ChEBI" id="CHEBI:17790"/>
        <dbReference type="ChEBI" id="CHEBI:140522"/>
        <dbReference type="ChEBI" id="CHEBI:140523"/>
        <dbReference type="EC" id="3.1.1.11"/>
    </reaction>
</comment>
<dbReference type="EC" id="3.1.1.11" evidence="7"/>
<dbReference type="InterPro" id="IPR033131">
    <property type="entry name" value="Pectinesterase_Asp_AS"/>
</dbReference>
<gene>
    <name evidence="9" type="ORF">V8G54_011331</name>
</gene>
<feature type="active site" evidence="6">
    <location>
        <position position="133"/>
    </location>
</feature>
<evidence type="ECO:0000313" key="10">
    <source>
        <dbReference type="Proteomes" id="UP001374535"/>
    </source>
</evidence>
<evidence type="ECO:0000256" key="4">
    <source>
        <dbReference type="ARBA" id="ARBA00022801"/>
    </source>
</evidence>
<dbReference type="AlphaFoldDB" id="A0AAQ3NR61"/>
<keyword evidence="3" id="KW-0964">Secreted</keyword>
<evidence type="ECO:0000256" key="3">
    <source>
        <dbReference type="ARBA" id="ARBA00022512"/>
    </source>
</evidence>
<keyword evidence="10" id="KW-1185">Reference proteome</keyword>
<dbReference type="Proteomes" id="UP001374535">
    <property type="component" value="Chromosome 4"/>
</dbReference>
<comment type="pathway">
    <text evidence="2 7">Glycan metabolism; pectin degradation; 2-dehydro-3-deoxy-D-gluconate from pectin: step 1/5.</text>
</comment>
<keyword evidence="4 7" id="KW-0378">Hydrolase</keyword>
<dbReference type="PANTHER" id="PTHR31707">
    <property type="entry name" value="PECTINESTERASE"/>
    <property type="match status" value="1"/>
</dbReference>
<keyword evidence="3" id="KW-0134">Cell wall</keyword>
<organism evidence="9 10">
    <name type="scientific">Vigna mungo</name>
    <name type="common">Black gram</name>
    <name type="synonym">Phaseolus mungo</name>
    <dbReference type="NCBI Taxonomy" id="3915"/>
    <lineage>
        <taxon>Eukaryota</taxon>
        <taxon>Viridiplantae</taxon>
        <taxon>Streptophyta</taxon>
        <taxon>Embryophyta</taxon>
        <taxon>Tracheophyta</taxon>
        <taxon>Spermatophyta</taxon>
        <taxon>Magnoliopsida</taxon>
        <taxon>eudicotyledons</taxon>
        <taxon>Gunneridae</taxon>
        <taxon>Pentapetalae</taxon>
        <taxon>rosids</taxon>
        <taxon>fabids</taxon>
        <taxon>Fabales</taxon>
        <taxon>Fabaceae</taxon>
        <taxon>Papilionoideae</taxon>
        <taxon>50 kb inversion clade</taxon>
        <taxon>NPAAA clade</taxon>
        <taxon>indigoferoid/millettioid clade</taxon>
        <taxon>Phaseoleae</taxon>
        <taxon>Vigna</taxon>
    </lineage>
</organism>
<name>A0AAQ3NR61_VIGMU</name>
<dbReference type="PROSITE" id="PS00503">
    <property type="entry name" value="PECTINESTERASE_2"/>
    <property type="match status" value="1"/>
</dbReference>
<dbReference type="Pfam" id="PF01095">
    <property type="entry name" value="Pectinesterase"/>
    <property type="match status" value="1"/>
</dbReference>
<dbReference type="InterPro" id="IPR012334">
    <property type="entry name" value="Pectin_lyas_fold"/>
</dbReference>
<comment type="subcellular location">
    <subcellularLocation>
        <location evidence="1">Secreted</location>
        <location evidence="1">Cell wall</location>
    </subcellularLocation>
</comment>
<evidence type="ECO:0000256" key="2">
    <source>
        <dbReference type="ARBA" id="ARBA00005184"/>
    </source>
</evidence>
<proteinExistence type="predicted"/>
<evidence type="ECO:0000256" key="6">
    <source>
        <dbReference type="PROSITE-ProRule" id="PRU10040"/>
    </source>
</evidence>
<dbReference type="GO" id="GO:0045490">
    <property type="term" value="P:pectin catabolic process"/>
    <property type="evidence" value="ECO:0007669"/>
    <property type="project" value="UniProtKB-UniRule"/>
</dbReference>
<keyword evidence="5 7" id="KW-0063">Aspartyl esterase</keyword>
<evidence type="ECO:0000256" key="7">
    <source>
        <dbReference type="RuleBase" id="RU000589"/>
    </source>
</evidence>
<sequence>MRKREKGKTGTVDEHWAICDGWMKKDISKNRRPMGPGKEQRNQRHHYHYRNQKRACWFQYLGHCNFVESAHFLASNITFQNTARPSNHQAVALAVTGTFSAFYNCEVLEYQDTLYVMQGVYFFVKCLIEGTVDFIFGDTAQVALQDCDIQVRIPLPGQPNVITAQGRRTNNDEGEIVIQSCRIGATHDFEGVKKNFKTYLGKPWKNYSKTIIMKSYMSDIIDPTGWIEWEVTTLGLNTLFYREYNNIGSGAQTSKRVTWKRFKVITHAVEVEPFTARNFINDSQWISGFFAGTIARRRTRKMEVARLTAELLEDGHGRFSIAMKMVRAQFWWRFMKDNGDARSLMARWVRFCPVVVEVVGEEEEERGGS</sequence>
<dbReference type="Gene3D" id="2.160.20.10">
    <property type="entry name" value="Single-stranded right-handed beta-helix, Pectin lyase-like"/>
    <property type="match status" value="1"/>
</dbReference>
<evidence type="ECO:0000259" key="8">
    <source>
        <dbReference type="Pfam" id="PF01095"/>
    </source>
</evidence>
<dbReference type="InterPro" id="IPR011050">
    <property type="entry name" value="Pectin_lyase_fold/virulence"/>
</dbReference>
<dbReference type="GO" id="GO:0042545">
    <property type="term" value="P:cell wall modification"/>
    <property type="evidence" value="ECO:0007669"/>
    <property type="project" value="UniProtKB-UniRule"/>
</dbReference>